<evidence type="ECO:0000259" key="4">
    <source>
        <dbReference type="Pfam" id="PF20736"/>
    </source>
</evidence>
<organism evidence="5 6">
    <name type="scientific">Indibacter alkaliphilus (strain CCUG 57479 / KCTC 22604 / LW1)</name>
    <dbReference type="NCBI Taxonomy" id="1189612"/>
    <lineage>
        <taxon>Bacteria</taxon>
        <taxon>Pseudomonadati</taxon>
        <taxon>Bacteroidota</taxon>
        <taxon>Cytophagia</taxon>
        <taxon>Cytophagales</taxon>
        <taxon>Cyclobacteriaceae</taxon>
    </lineage>
</organism>
<comment type="caution">
    <text evidence="5">The sequence shown here is derived from an EMBL/GenBank/DDBJ whole genome shotgun (WGS) entry which is preliminary data.</text>
</comment>
<protein>
    <submittedName>
        <fullName evidence="5">Uncharacterized protein</fullName>
    </submittedName>
</protein>
<dbReference type="PANTHER" id="PTHR31151">
    <property type="entry name" value="PROLINE-TRNA LIGASE (DUF1680)"/>
    <property type="match status" value="1"/>
</dbReference>
<dbReference type="eggNOG" id="COG3533">
    <property type="taxonomic scope" value="Bacteria"/>
</dbReference>
<dbReference type="InterPro" id="IPR049046">
    <property type="entry name" value="Beta-AFase-like_GH127_middle"/>
</dbReference>
<dbReference type="AlphaFoldDB" id="S2DSF5"/>
<dbReference type="Pfam" id="PF16375">
    <property type="entry name" value="DUF4986"/>
    <property type="match status" value="1"/>
</dbReference>
<gene>
    <name evidence="5" type="ORF">A33Q_3894</name>
</gene>
<dbReference type="InterPro" id="IPR012878">
    <property type="entry name" value="Beta-AFase-like_GH127_cat"/>
</dbReference>
<proteinExistence type="predicted"/>
<name>S2DSF5_INDAL</name>
<dbReference type="Pfam" id="PF07944">
    <property type="entry name" value="Beta-AFase-like_GH127_cat"/>
    <property type="match status" value="1"/>
</dbReference>
<dbReference type="InterPro" id="IPR008928">
    <property type="entry name" value="6-hairpin_glycosidase_sf"/>
</dbReference>
<feature type="domain" description="Glycoside hydrolase GH146 substrate-binding" evidence="3">
    <location>
        <begin position="651"/>
        <end position="778"/>
    </location>
</feature>
<evidence type="ECO:0000259" key="3">
    <source>
        <dbReference type="Pfam" id="PF20620"/>
    </source>
</evidence>
<evidence type="ECO:0000259" key="2">
    <source>
        <dbReference type="Pfam" id="PF16375"/>
    </source>
</evidence>
<dbReference type="Pfam" id="PF20736">
    <property type="entry name" value="Glyco_hydro127M"/>
    <property type="match status" value="1"/>
</dbReference>
<dbReference type="EMBL" id="ALWO02000049">
    <property type="protein sequence ID" value="EOZ92803.1"/>
    <property type="molecule type" value="Genomic_DNA"/>
</dbReference>
<evidence type="ECO:0000313" key="5">
    <source>
        <dbReference type="EMBL" id="EOZ92803.1"/>
    </source>
</evidence>
<dbReference type="GO" id="GO:0005975">
    <property type="term" value="P:carbohydrate metabolic process"/>
    <property type="evidence" value="ECO:0007669"/>
    <property type="project" value="InterPro"/>
</dbReference>
<reference evidence="5 6" key="1">
    <citation type="journal article" date="2013" name="Genome Announc.">
        <title>Draft Genome Sequence of Indibacter alkaliphilus Strain LW1T, Isolated from Lonar Lake, a Haloalkaline Lake in the Buldana District of Maharashtra, India.</title>
        <authorList>
            <person name="Singh A."/>
            <person name="Kumar Jangir P."/>
            <person name="Sharma R."/>
            <person name="Singh A."/>
            <person name="Kumar Pinnaka A."/>
            <person name="Shivaji S."/>
        </authorList>
    </citation>
    <scope>NUCLEOTIDE SEQUENCE [LARGE SCALE GENOMIC DNA]</scope>
    <source>
        <strain evidence="6">CCUG 57479 / KCTC 22604 / LW1</strain>
    </source>
</reference>
<accession>S2DSF5</accession>
<dbReference type="InterPro" id="IPR032275">
    <property type="entry name" value="DUF4986"/>
</dbReference>
<dbReference type="Proteomes" id="UP000006073">
    <property type="component" value="Unassembled WGS sequence"/>
</dbReference>
<keyword evidence="6" id="KW-1185">Reference proteome</keyword>
<sequence>MRPIITILLFVIYQSTLFQQAKAQGDQVQFFDLRQVKLKDSPFKRAQEVDKKYILEMDVDRLLAPYMKEAGLTWSADNYGNWENTGLDGHIGGHYLSALSLMFASTGDPEINKRLDYMLEQLKHAQDQSGDGYLSGVPYGRKIWNELKSGKINAGNFSLNDRWVPLYNIHKIFAGLRDAYWIGGKEIAKPMLVSLSDWFLDLTDGFTEDQFQEMLISEHGGLNEVFADVAVMTGDSKYLSLAKKMSHNAILQPLKEEKDELNGLHANTQIPKVIGFQRIAQVSKDQNLHQASDFFWKNVVYQRSVSIGGNSVREHFHPTSDFSSMLSSEQGPETCNTYNMMRLSEMLFQLAPDRKYIDYYERAVFNHILSTQHPKKGGFVYFTSMRPQHYRVYSQPHENFWCCVGSGLENHAKYGQAIYAYRKDDLYLNLFIASELDWEEKGIKLIQNTDFPYKDESEITFSHKGKKSFNLKIRYPNWVKEGMLEVTINGEQVEVSVDRHGYITLNREWTSKDKINLKLPMETKAERLPDGSNWVSFSHGPIVLGAKTGADDLKGLFADDSRMGHVAAGKMVPLELNQVLKKENNPLPVQQEGFRFLIASNEFHQSDEQIELLPFFEIHDSRYQLYWPIADKDELEEFKKQLSEKDELMRRLEEVTVDQVAAGEQQPETEHSFKGRNTEIGQENGRFWRQTSDFFQYILKNQEKEGKVIRVIYLLPSSDEEFSIYINGDLLKKESLTGVNDQLYMVDYNLGDKNAEILEFKIESNGRLSPKIHHIRLMKRSL</sequence>
<dbReference type="STRING" id="1189612.A33Q_3894"/>
<evidence type="ECO:0000313" key="6">
    <source>
        <dbReference type="Proteomes" id="UP000006073"/>
    </source>
</evidence>
<feature type="domain" description="Non-reducing end beta-L-arabinofuranosidase-like GH127 middle" evidence="4">
    <location>
        <begin position="426"/>
        <end position="521"/>
    </location>
</feature>
<dbReference type="OrthoDB" id="9757939at2"/>
<dbReference type="SUPFAM" id="SSF48208">
    <property type="entry name" value="Six-hairpin glycosidases"/>
    <property type="match status" value="1"/>
</dbReference>
<dbReference type="InterPro" id="IPR046544">
    <property type="entry name" value="GH146_SB_dom"/>
</dbReference>
<feature type="domain" description="DUF4986" evidence="2">
    <location>
        <begin position="549"/>
        <end position="627"/>
    </location>
</feature>
<dbReference type="Pfam" id="PF20620">
    <property type="entry name" value="DUF6805"/>
    <property type="match status" value="1"/>
</dbReference>
<dbReference type="PANTHER" id="PTHR31151:SF0">
    <property type="entry name" value="PROLINE-TRNA LIGASE (DUF1680)"/>
    <property type="match status" value="1"/>
</dbReference>
<feature type="domain" description="Non-reducing end beta-L-arabinofuranosidase-like GH127 catalytic" evidence="1">
    <location>
        <begin position="35"/>
        <end position="415"/>
    </location>
</feature>
<evidence type="ECO:0000259" key="1">
    <source>
        <dbReference type="Pfam" id="PF07944"/>
    </source>
</evidence>
<dbReference type="RefSeq" id="WP_009035039.1">
    <property type="nucleotide sequence ID" value="NZ_ALWO02000049.1"/>
</dbReference>